<dbReference type="PATRIC" id="fig|1336752.4.peg.630"/>
<dbReference type="Proteomes" id="UP000014854">
    <property type="component" value="Unassembled WGS sequence"/>
</dbReference>
<evidence type="ECO:0008006" key="4">
    <source>
        <dbReference type="Google" id="ProtNLM"/>
    </source>
</evidence>
<organism evidence="2 3">
    <name type="scientific">Vibrio fluvialis PG41</name>
    <dbReference type="NCBI Taxonomy" id="1336752"/>
    <lineage>
        <taxon>Bacteria</taxon>
        <taxon>Pseudomonadati</taxon>
        <taxon>Pseudomonadota</taxon>
        <taxon>Gammaproteobacteria</taxon>
        <taxon>Vibrionales</taxon>
        <taxon>Vibrionaceae</taxon>
        <taxon>Vibrio</taxon>
    </lineage>
</organism>
<accession>S7IB74</accession>
<dbReference type="EMBL" id="ASXS01000001">
    <property type="protein sequence ID" value="EPP25473.1"/>
    <property type="molecule type" value="Genomic_DNA"/>
</dbReference>
<comment type="caution">
    <text evidence="2">The sequence shown here is derived from an EMBL/GenBank/DDBJ whole genome shotgun (WGS) entry which is preliminary data.</text>
</comment>
<name>S7IB74_VIBFL</name>
<sequence length="427" mass="48760">MNIIIPASKRPLIETLSQHIDTHYADCVVTVLINKSDRSITFICGQSPLCAEYSFILDEHSIDLKDKQFSIDGSFAKQITHYFSDKQNINLELDVTPSGAIFVELVDTTTLSKDQFQTAALRRCQCGDPCDEHLMYITDNQQRHTTTASKSAIERLVYEANERIPFEFLEFNKEEQYLRIQRQGEIEDKLLPHGLKLPVSLVLTPQVTEQMKKLCRLTSGNEIEIAQQGEVVTFKTPECAMSCSLAGVEEFYNKKPDPARTLKYVALNLFAFKEELRHCFKNYGRIKKANDALLYLGDNQAAIAVLTEPYEFVHPIHVFETSDSGPHVGSLFRFSPRDLENIHIKNSLEARKTRLDIFETSRGELKLGVYYSLQEKLPSDTIAIEKDERHLKKVLALLENIERKQGETVSEESEQQQELLSFGDDDE</sequence>
<evidence type="ECO:0000313" key="3">
    <source>
        <dbReference type="Proteomes" id="UP000014854"/>
    </source>
</evidence>
<evidence type="ECO:0000313" key="2">
    <source>
        <dbReference type="EMBL" id="EPP25473.1"/>
    </source>
</evidence>
<gene>
    <name evidence="2" type="ORF">L910_0626</name>
</gene>
<protein>
    <recommendedName>
        <fullName evidence="4">DNA polymerase III beta sliding clamp subunit</fullName>
    </recommendedName>
</protein>
<dbReference type="RefSeq" id="WP_020328047.1">
    <property type="nucleotide sequence ID" value="NZ_ASXS01000001.1"/>
</dbReference>
<reference evidence="2 3" key="1">
    <citation type="journal article" date="2013" name="Gut Pathog.">
        <title>Evidence of a new metabolic capacity in an emerging diarrheal pathogen: lessons from the draft genomes of Vibrio fluvialis strains PG41 and I21563.</title>
        <authorList>
            <person name="Khatri I."/>
            <person name="Mahajan S."/>
            <person name="Dureja C."/>
            <person name="Subramanian S."/>
            <person name="Raychaudhuri S."/>
        </authorList>
    </citation>
    <scope>NUCLEOTIDE SEQUENCE [LARGE SCALE GENOMIC DNA]</scope>
    <source>
        <strain evidence="2 3">PG41</strain>
    </source>
</reference>
<proteinExistence type="predicted"/>
<evidence type="ECO:0000256" key="1">
    <source>
        <dbReference type="SAM" id="MobiDB-lite"/>
    </source>
</evidence>
<feature type="region of interest" description="Disordered" evidence="1">
    <location>
        <begin position="405"/>
        <end position="427"/>
    </location>
</feature>
<dbReference type="AlphaFoldDB" id="S7IB74"/>